<evidence type="ECO:0000256" key="1">
    <source>
        <dbReference type="ARBA" id="ARBA00022485"/>
    </source>
</evidence>
<sequence>MPVIKYSKNLTAIKHYDVIVAGGGPAGICAAVAAAREGVSVALVERNGVLGGNMTAGHAGPILGEVAPGGMRDELMGLLGVPHNHMPGVVGLAHDAERARHALTNFVNDAGVEVYLQSPVSDVIMEDNRVRGVVITGKRGMYALAAEVTVDATGDGDVAFFSGAQSVCLHRTVTPRERRVNTTQESRMAETLGVCETRRFIGEYVLKDEDLAAGKKFDDAIVHNANFIADIHNPEGEGQAEGVPEEVKPYDIPYRCFIPLKTENLILAGRCISGTHRAHASYRVMTICMAMGQGTGIAAALAAKSNIAPRDLSPALVRDRLIDLGVKLEA</sequence>
<dbReference type="Proteomes" id="UP000191554">
    <property type="component" value="Unassembled WGS sequence"/>
</dbReference>
<evidence type="ECO:0000256" key="4">
    <source>
        <dbReference type="ARBA" id="ARBA00023004"/>
    </source>
</evidence>
<keyword evidence="7" id="KW-1185">Reference proteome</keyword>
<evidence type="ECO:0000256" key="3">
    <source>
        <dbReference type="ARBA" id="ARBA00023002"/>
    </source>
</evidence>
<dbReference type="GO" id="GO:0016491">
    <property type="term" value="F:oxidoreductase activity"/>
    <property type="evidence" value="ECO:0007669"/>
    <property type="project" value="UniProtKB-KW"/>
</dbReference>
<accession>A0A1V4SML8</accession>
<protein>
    <submittedName>
        <fullName evidence="6">Putative thiazole biosynthetic enzyme</fullName>
        <ecNumber evidence="6">5.3.1.29</ecNumber>
    </submittedName>
</protein>
<dbReference type="PRINTS" id="PR00469">
    <property type="entry name" value="PNDRDTASEII"/>
</dbReference>
<gene>
    <name evidence="6" type="ORF">CLHUN_09970</name>
</gene>
<evidence type="ECO:0000256" key="2">
    <source>
        <dbReference type="ARBA" id="ARBA00022723"/>
    </source>
</evidence>
<evidence type="ECO:0000256" key="5">
    <source>
        <dbReference type="ARBA" id="ARBA00023014"/>
    </source>
</evidence>
<dbReference type="EC" id="5.3.1.29" evidence="6"/>
<name>A0A1V4SML8_RUMHU</name>
<keyword evidence="2" id="KW-0479">Metal-binding</keyword>
<dbReference type="GO" id="GO:0043917">
    <property type="term" value="F:ribose 1,5-bisphosphate isomerase activity"/>
    <property type="evidence" value="ECO:0007669"/>
    <property type="project" value="UniProtKB-EC"/>
</dbReference>
<dbReference type="GO" id="GO:0046872">
    <property type="term" value="F:metal ion binding"/>
    <property type="evidence" value="ECO:0007669"/>
    <property type="project" value="UniProtKB-KW"/>
</dbReference>
<dbReference type="AlphaFoldDB" id="A0A1V4SML8"/>
<dbReference type="SUPFAM" id="SSF51905">
    <property type="entry name" value="FAD/NAD(P)-binding domain"/>
    <property type="match status" value="1"/>
</dbReference>
<keyword evidence="6" id="KW-0413">Isomerase</keyword>
<reference evidence="6 7" key="1">
    <citation type="submission" date="2017-03" db="EMBL/GenBank/DDBJ databases">
        <title>Genome sequence of Clostridium hungatei DSM 14427.</title>
        <authorList>
            <person name="Poehlein A."/>
            <person name="Daniel R."/>
        </authorList>
    </citation>
    <scope>NUCLEOTIDE SEQUENCE [LARGE SCALE GENOMIC DNA]</scope>
    <source>
        <strain evidence="6 7">DSM 14427</strain>
    </source>
</reference>
<keyword evidence="5" id="KW-0411">Iron-sulfur</keyword>
<dbReference type="InterPro" id="IPR036188">
    <property type="entry name" value="FAD/NAD-bd_sf"/>
</dbReference>
<organism evidence="6 7">
    <name type="scientific">Ruminiclostridium hungatei</name>
    <name type="common">Clostridium hungatei</name>
    <dbReference type="NCBI Taxonomy" id="48256"/>
    <lineage>
        <taxon>Bacteria</taxon>
        <taxon>Bacillati</taxon>
        <taxon>Bacillota</taxon>
        <taxon>Clostridia</taxon>
        <taxon>Eubacteriales</taxon>
        <taxon>Oscillospiraceae</taxon>
        <taxon>Ruminiclostridium</taxon>
    </lineage>
</organism>
<dbReference type="Gene3D" id="3.50.50.60">
    <property type="entry name" value="FAD/NAD(P)-binding domain"/>
    <property type="match status" value="1"/>
</dbReference>
<keyword evidence="4" id="KW-0408">Iron</keyword>
<keyword evidence="1" id="KW-0004">4Fe-4S</keyword>
<dbReference type="RefSeq" id="WP_080063452.1">
    <property type="nucleotide sequence ID" value="NZ_MZGX01000005.1"/>
</dbReference>
<dbReference type="PANTHER" id="PTHR43498:SF1">
    <property type="entry name" value="COB--COM HETERODISULFIDE REDUCTASE IRON-SULFUR SUBUNIT A"/>
    <property type="match status" value="1"/>
</dbReference>
<evidence type="ECO:0000313" key="6">
    <source>
        <dbReference type="EMBL" id="OPX45110.1"/>
    </source>
</evidence>
<comment type="caution">
    <text evidence="6">The sequence shown here is derived from an EMBL/GenBank/DDBJ whole genome shotgun (WGS) entry which is preliminary data.</text>
</comment>
<dbReference type="PANTHER" id="PTHR43498">
    <property type="entry name" value="FERREDOXIN:COB-COM HETERODISULFIDE REDUCTASE SUBUNIT A"/>
    <property type="match status" value="1"/>
</dbReference>
<keyword evidence="3" id="KW-0560">Oxidoreductase</keyword>
<dbReference type="OrthoDB" id="9777740at2"/>
<dbReference type="Pfam" id="PF12831">
    <property type="entry name" value="FAD_oxidored"/>
    <property type="match status" value="2"/>
</dbReference>
<dbReference type="InterPro" id="IPR039650">
    <property type="entry name" value="HdrA-like"/>
</dbReference>
<evidence type="ECO:0000313" key="7">
    <source>
        <dbReference type="Proteomes" id="UP000191554"/>
    </source>
</evidence>
<proteinExistence type="predicted"/>
<dbReference type="GO" id="GO:0051539">
    <property type="term" value="F:4 iron, 4 sulfur cluster binding"/>
    <property type="evidence" value="ECO:0007669"/>
    <property type="project" value="UniProtKB-KW"/>
</dbReference>
<dbReference type="EMBL" id="MZGX01000005">
    <property type="protein sequence ID" value="OPX45110.1"/>
    <property type="molecule type" value="Genomic_DNA"/>
</dbReference>
<dbReference type="STRING" id="48256.CLHUN_09970"/>